<evidence type="ECO:0008006" key="3">
    <source>
        <dbReference type="Google" id="ProtNLM"/>
    </source>
</evidence>
<gene>
    <name evidence="1" type="ORF">QIT00_05410</name>
</gene>
<evidence type="ECO:0000313" key="2">
    <source>
        <dbReference type="Proteomes" id="UP001237105"/>
    </source>
</evidence>
<organism evidence="1 2">
    <name type="scientific">Streptomyces luteolus</name>
    <dbReference type="NCBI Taxonomy" id="3043615"/>
    <lineage>
        <taxon>Bacteria</taxon>
        <taxon>Bacillati</taxon>
        <taxon>Actinomycetota</taxon>
        <taxon>Actinomycetes</taxon>
        <taxon>Kitasatosporales</taxon>
        <taxon>Streptomycetaceae</taxon>
        <taxon>Streptomyces</taxon>
    </lineage>
</organism>
<sequence length="238" mass="26027">MNEQPEVTETLRHRATAVRAFNQAQAHYEISVLDHIAARIRAAFPTATHLTFAHYARAQQADLRALWQPGADETQARIPAEVAQAALDLDEITDDLTDALSGLTSAAWSAVRPEPDADGLWVLDLPPADRASKIAELVRTHHPDAALLTVDYSADPCRVRAVTKAEIWEVARTVDGPMVADDQHPLWPPETERQISALATQMQALPHLSAQHLLPMGGPEDRTALLFLPAVDRKGSLS</sequence>
<accession>A0ABT6SQX3</accession>
<evidence type="ECO:0000313" key="1">
    <source>
        <dbReference type="EMBL" id="MDI3418004.1"/>
    </source>
</evidence>
<comment type="caution">
    <text evidence="1">The sequence shown here is derived from an EMBL/GenBank/DDBJ whole genome shotgun (WGS) entry which is preliminary data.</text>
</comment>
<name>A0ABT6SQX3_9ACTN</name>
<protein>
    <recommendedName>
        <fullName evidence="3">Mycothiol-dependent maleylpyruvate isomerase metal-binding domain-containing protein</fullName>
    </recommendedName>
</protein>
<dbReference type="Proteomes" id="UP001237105">
    <property type="component" value="Unassembled WGS sequence"/>
</dbReference>
<reference evidence="1 2" key="1">
    <citation type="submission" date="2023-05" db="EMBL/GenBank/DDBJ databases">
        <title>Draft genome sequence of Streptomyces sp. B-S-A12 isolated from a cave soil in Thailand.</title>
        <authorList>
            <person name="Chamroensaksri N."/>
            <person name="Muangham S."/>
        </authorList>
    </citation>
    <scope>NUCLEOTIDE SEQUENCE [LARGE SCALE GENOMIC DNA]</scope>
    <source>
        <strain evidence="1 2">B-S-A12</strain>
    </source>
</reference>
<keyword evidence="2" id="KW-1185">Reference proteome</keyword>
<dbReference type="RefSeq" id="WP_282533926.1">
    <property type="nucleotide sequence ID" value="NZ_JASCIS010000004.1"/>
</dbReference>
<proteinExistence type="predicted"/>
<dbReference type="EMBL" id="JASCIS010000004">
    <property type="protein sequence ID" value="MDI3418004.1"/>
    <property type="molecule type" value="Genomic_DNA"/>
</dbReference>